<evidence type="ECO:0000256" key="1">
    <source>
        <dbReference type="ARBA" id="ARBA00022574"/>
    </source>
</evidence>
<dbReference type="Pfam" id="PF04192">
    <property type="entry name" value="Utp21"/>
    <property type="match status" value="1"/>
</dbReference>
<dbReference type="eggNOG" id="KOG1539">
    <property type="taxonomic scope" value="Eukaryota"/>
</dbReference>
<dbReference type="OrthoDB" id="10250769at2759"/>
<evidence type="ECO:0000256" key="3">
    <source>
        <dbReference type="PROSITE-ProRule" id="PRU00221"/>
    </source>
</evidence>
<dbReference type="PROSITE" id="PS50082">
    <property type="entry name" value="WD_REPEATS_2"/>
    <property type="match status" value="1"/>
</dbReference>
<feature type="compositionally biased region" description="Polar residues" evidence="4">
    <location>
        <begin position="263"/>
        <end position="280"/>
    </location>
</feature>
<keyword evidence="1 3" id="KW-0853">WD repeat</keyword>
<feature type="repeat" description="WD" evidence="3">
    <location>
        <begin position="123"/>
        <end position="156"/>
    </location>
</feature>
<dbReference type="InterPro" id="IPR015943">
    <property type="entry name" value="WD40/YVTN_repeat-like_dom_sf"/>
</dbReference>
<dbReference type="InterPro" id="IPR001680">
    <property type="entry name" value="WD40_rpt"/>
</dbReference>
<dbReference type="PROSITE" id="PS50294">
    <property type="entry name" value="WD_REPEATS_REGION"/>
    <property type="match status" value="1"/>
</dbReference>
<dbReference type="GO" id="GO:0032040">
    <property type="term" value="C:small-subunit processome"/>
    <property type="evidence" value="ECO:0007669"/>
    <property type="project" value="InterPro"/>
</dbReference>
<dbReference type="PROSITE" id="PS00678">
    <property type="entry name" value="WD_REPEATS_1"/>
    <property type="match status" value="1"/>
</dbReference>
<dbReference type="Gene3D" id="2.130.10.10">
    <property type="entry name" value="YVTN repeat-like/Quinoprotein amine dehydrogenase"/>
    <property type="match status" value="1"/>
</dbReference>
<dbReference type="PANTHER" id="PTHR22840:SF12">
    <property type="entry name" value="WD REPEAT-CONTAINING PROTEIN 36"/>
    <property type="match status" value="1"/>
</dbReference>
<dbReference type="AlphaFoldDB" id="A0A0L0FSI9"/>
<dbReference type="SUPFAM" id="SSF50978">
    <property type="entry name" value="WD40 repeat-like"/>
    <property type="match status" value="1"/>
</dbReference>
<accession>A0A0L0FSI9</accession>
<dbReference type="STRING" id="667725.A0A0L0FSI9"/>
<dbReference type="EMBL" id="KQ242267">
    <property type="protein sequence ID" value="KNC79659.1"/>
    <property type="molecule type" value="Genomic_DNA"/>
</dbReference>
<feature type="domain" description="WDR36/Utp21 C-terminal" evidence="5">
    <location>
        <begin position="276"/>
        <end position="476"/>
    </location>
</feature>
<proteinExistence type="predicted"/>
<dbReference type="RefSeq" id="XP_014153561.1">
    <property type="nucleotide sequence ID" value="XM_014298086.1"/>
</dbReference>
<dbReference type="Pfam" id="PF25168">
    <property type="entry name" value="Beta-prop_WDR36-Utp21_2nd"/>
    <property type="match status" value="1"/>
</dbReference>
<evidence type="ECO:0000313" key="6">
    <source>
        <dbReference type="EMBL" id="KNC79659.1"/>
    </source>
</evidence>
<dbReference type="Proteomes" id="UP000054560">
    <property type="component" value="Unassembled WGS sequence"/>
</dbReference>
<dbReference type="GO" id="GO:0006364">
    <property type="term" value="P:rRNA processing"/>
    <property type="evidence" value="ECO:0007669"/>
    <property type="project" value="InterPro"/>
</dbReference>
<dbReference type="PANTHER" id="PTHR22840">
    <property type="entry name" value="WD REPEAT-CONTAINING PROTEIN 36"/>
    <property type="match status" value="1"/>
</dbReference>
<evidence type="ECO:0000256" key="4">
    <source>
        <dbReference type="SAM" id="MobiDB-lite"/>
    </source>
</evidence>
<evidence type="ECO:0000313" key="7">
    <source>
        <dbReference type="Proteomes" id="UP000054560"/>
    </source>
</evidence>
<keyword evidence="7" id="KW-1185">Reference proteome</keyword>
<sequence>MCSISQCGNWAFVGLSNGQVHQYSLQSGKVKATVGGARNTPCHSGEVWGLCTNAVNTWVVTGGADQTVKFFSFRTLRHAHTLKFDAPVSKLVPHMENDMVAVILDDFSVHLVDIEMKRVVRVFEGHHNRVTDATFSPDGRWLVTASMDATVRVWDVVAGRLLDWMRVPLAVTGLTFSPTGDFLATTHVDSLGIYMWANMTVFSSVSLKTTTEPEEVSMDYDSDSDNEDVDEPYSVKMPTMAGLDYDDDEEEANATIEIEMGDDSTNQNAPNESMANDSLASLSGKPASFWHSLAHLEVIKERNKPIQPVEKPKAAPFFLPTLPGVNPQFIAAEDDTEDSKPKSRILNTDRMDNRTHFCQVLAQCASADNYDPLVELLMDMSVSAIDLEIRGMDVSNSVDCAQYHFVRFFEHELQSKRNFEMIESLMASYLQIHAEFLPQFPELMAAVAEVQEVHAESWDRISNLLNHTLCLVTYMRGATI</sequence>
<dbReference type="SMART" id="SM00320">
    <property type="entry name" value="WD40"/>
    <property type="match status" value="4"/>
</dbReference>
<dbReference type="InterPro" id="IPR007319">
    <property type="entry name" value="WDR36/Utp21_C"/>
</dbReference>
<gene>
    <name evidence="6" type="ORF">SARC_07960</name>
</gene>
<dbReference type="GeneID" id="25908464"/>
<protein>
    <recommendedName>
        <fullName evidence="5">WDR36/Utp21 C-terminal domain-containing protein</fullName>
    </recommendedName>
</protein>
<organism evidence="6 7">
    <name type="scientific">Sphaeroforma arctica JP610</name>
    <dbReference type="NCBI Taxonomy" id="667725"/>
    <lineage>
        <taxon>Eukaryota</taxon>
        <taxon>Ichthyosporea</taxon>
        <taxon>Ichthyophonida</taxon>
        <taxon>Sphaeroforma</taxon>
    </lineage>
</organism>
<keyword evidence="2" id="KW-0677">Repeat</keyword>
<dbReference type="InterPro" id="IPR036322">
    <property type="entry name" value="WD40_repeat_dom_sf"/>
</dbReference>
<evidence type="ECO:0000256" key="2">
    <source>
        <dbReference type="ARBA" id="ARBA00022737"/>
    </source>
</evidence>
<name>A0A0L0FSI9_9EUKA</name>
<reference evidence="6 7" key="1">
    <citation type="submission" date="2011-02" db="EMBL/GenBank/DDBJ databases">
        <title>The Genome Sequence of Sphaeroforma arctica JP610.</title>
        <authorList>
            <consortium name="The Broad Institute Genome Sequencing Platform"/>
            <person name="Russ C."/>
            <person name="Cuomo C."/>
            <person name="Young S.K."/>
            <person name="Zeng Q."/>
            <person name="Gargeya S."/>
            <person name="Alvarado L."/>
            <person name="Berlin A."/>
            <person name="Chapman S.B."/>
            <person name="Chen Z."/>
            <person name="Freedman E."/>
            <person name="Gellesch M."/>
            <person name="Goldberg J."/>
            <person name="Griggs A."/>
            <person name="Gujja S."/>
            <person name="Heilman E."/>
            <person name="Heiman D."/>
            <person name="Howarth C."/>
            <person name="Mehta T."/>
            <person name="Neiman D."/>
            <person name="Pearson M."/>
            <person name="Roberts A."/>
            <person name="Saif S."/>
            <person name="Shea T."/>
            <person name="Shenoy N."/>
            <person name="Sisk P."/>
            <person name="Stolte C."/>
            <person name="Sykes S."/>
            <person name="White J."/>
            <person name="Yandava C."/>
            <person name="Burger G."/>
            <person name="Gray M.W."/>
            <person name="Holland P.W.H."/>
            <person name="King N."/>
            <person name="Lang F.B.F."/>
            <person name="Roger A.J."/>
            <person name="Ruiz-Trillo I."/>
            <person name="Haas B."/>
            <person name="Nusbaum C."/>
            <person name="Birren B."/>
        </authorList>
    </citation>
    <scope>NUCLEOTIDE SEQUENCE [LARGE SCALE GENOMIC DNA]</scope>
    <source>
        <strain evidence="6 7">JP610</strain>
    </source>
</reference>
<feature type="region of interest" description="Disordered" evidence="4">
    <location>
        <begin position="261"/>
        <end position="280"/>
    </location>
</feature>
<dbReference type="GO" id="GO:0034388">
    <property type="term" value="C:Pwp2p-containing subcomplex of 90S preribosome"/>
    <property type="evidence" value="ECO:0007669"/>
    <property type="project" value="TreeGrafter"/>
</dbReference>
<evidence type="ECO:0000259" key="5">
    <source>
        <dbReference type="Pfam" id="PF04192"/>
    </source>
</evidence>
<dbReference type="InterPro" id="IPR019775">
    <property type="entry name" value="WD40_repeat_CS"/>
</dbReference>